<dbReference type="EMBL" id="CP139487">
    <property type="protein sequence ID" value="WPU64341.1"/>
    <property type="molecule type" value="Genomic_DNA"/>
</dbReference>
<dbReference type="Proteomes" id="UP001324634">
    <property type="component" value="Chromosome"/>
</dbReference>
<keyword evidence="2" id="KW-1185">Reference proteome</keyword>
<dbReference type="SUPFAM" id="SSF55909">
    <property type="entry name" value="Pentein"/>
    <property type="match status" value="1"/>
</dbReference>
<evidence type="ECO:0000313" key="1">
    <source>
        <dbReference type="EMBL" id="WPU64341.1"/>
    </source>
</evidence>
<dbReference type="PANTHER" id="PTHR43224">
    <property type="entry name" value="AMIDINOTRANSFERASE"/>
    <property type="match status" value="1"/>
</dbReference>
<protein>
    <submittedName>
        <fullName evidence="1">Arginine deiminase-related protein</fullName>
    </submittedName>
</protein>
<dbReference type="KEGG" id="psti:SOO65_16725"/>
<reference evidence="1 2" key="1">
    <citation type="submission" date="2023-11" db="EMBL/GenBank/DDBJ databases">
        <title>Peredibacter starrii A3.12.</title>
        <authorList>
            <person name="Mitchell R.J."/>
        </authorList>
    </citation>
    <scope>NUCLEOTIDE SEQUENCE [LARGE SCALE GENOMIC DNA]</scope>
    <source>
        <strain evidence="1 2">A3.12</strain>
    </source>
</reference>
<evidence type="ECO:0000313" key="2">
    <source>
        <dbReference type="Proteomes" id="UP001324634"/>
    </source>
</evidence>
<dbReference type="PIRSF" id="PIRSF028188">
    <property type="entry name" value="Amdntrnsf_FN0238"/>
    <property type="match status" value="1"/>
</dbReference>
<dbReference type="RefSeq" id="WP_321392964.1">
    <property type="nucleotide sequence ID" value="NZ_CP139487.1"/>
</dbReference>
<organism evidence="1 2">
    <name type="scientific">Peredibacter starrii</name>
    <dbReference type="NCBI Taxonomy" id="28202"/>
    <lineage>
        <taxon>Bacteria</taxon>
        <taxon>Pseudomonadati</taxon>
        <taxon>Bdellovibrionota</taxon>
        <taxon>Bacteriovoracia</taxon>
        <taxon>Bacteriovoracales</taxon>
        <taxon>Bacteriovoracaceae</taxon>
        <taxon>Peredibacter</taxon>
    </lineage>
</organism>
<sequence length="297" mass="33422">MNASTIVMVRPLSFCSNPETSGSNSFQNTSSVESQSEIVARAQLEFDRFQNVLTDHGIKILKFEELAGQNTPDALFPNNWFCKLPDGRVFLFPMFAPNRRREFRQDVIDALEAKEVIDLRSYGERGLYLEGTGSLIFDHDFKIAYACLAPRTSPELLTVFSEQSGYRIVSFESVDKNGQQIYHTNVMMALGKKNVIINIESIRNPSELALLTKTFAETGKAIVDITHEQMENFDGNMLLLQNQNGVKFWICSTRAHDSLKTEQREQLSQEGKILHASLNTIETYGGGGARCLMGEVF</sequence>
<dbReference type="Pfam" id="PF19420">
    <property type="entry name" value="DDAH_eukar"/>
    <property type="match status" value="1"/>
</dbReference>
<gene>
    <name evidence="1" type="ORF">SOO65_16725</name>
</gene>
<proteinExistence type="predicted"/>
<dbReference type="Gene3D" id="3.75.10.10">
    <property type="entry name" value="L-arginine/glycine Amidinotransferase, Chain A"/>
    <property type="match status" value="1"/>
</dbReference>
<name>A0AAX4HM95_9BACT</name>
<dbReference type="NCBIfam" id="NF046062">
    <property type="entry name" value="citrull_CtlX"/>
    <property type="match status" value="1"/>
</dbReference>
<dbReference type="PANTHER" id="PTHR43224:SF1">
    <property type="entry name" value="AMIDINOTRANSFERASE"/>
    <property type="match status" value="1"/>
</dbReference>
<accession>A0AAX4HM95</accession>
<dbReference type="InterPro" id="IPR014541">
    <property type="entry name" value="Amdntrnsf_FN0238"/>
</dbReference>
<dbReference type="AlphaFoldDB" id="A0AAX4HM95"/>